<keyword evidence="3 6" id="KW-0238">DNA-binding</keyword>
<name>A0A2M8Z5A9_9FIRM</name>
<keyword evidence="2" id="KW-0805">Transcription regulation</keyword>
<dbReference type="PRINTS" id="PR00039">
    <property type="entry name" value="HTHLYSR"/>
</dbReference>
<dbReference type="SUPFAM" id="SSF53850">
    <property type="entry name" value="Periplasmic binding protein-like II"/>
    <property type="match status" value="1"/>
</dbReference>
<reference evidence="6 7" key="1">
    <citation type="submission" date="2017-11" db="EMBL/GenBank/DDBJ databases">
        <title>Understudied soil microbes with underappreciated capabilities: Untangling the Clostridium saccharolyticum group.</title>
        <authorList>
            <person name="Leschine S."/>
        </authorList>
    </citation>
    <scope>NUCLEOTIDE SEQUENCE [LARGE SCALE GENOMIC DNA]</scope>
    <source>
        <strain evidence="6 7">18A</strain>
    </source>
</reference>
<dbReference type="PANTHER" id="PTHR30126">
    <property type="entry name" value="HTH-TYPE TRANSCRIPTIONAL REGULATOR"/>
    <property type="match status" value="1"/>
</dbReference>
<dbReference type="AlphaFoldDB" id="A0A2M8Z5A9"/>
<dbReference type="Pfam" id="PF00126">
    <property type="entry name" value="HTH_1"/>
    <property type="match status" value="1"/>
</dbReference>
<dbReference type="InterPro" id="IPR005119">
    <property type="entry name" value="LysR_subst-bd"/>
</dbReference>
<dbReference type="PROSITE" id="PS50931">
    <property type="entry name" value="HTH_LYSR"/>
    <property type="match status" value="1"/>
</dbReference>
<keyword evidence="4" id="KW-0804">Transcription</keyword>
<dbReference type="FunFam" id="1.10.10.10:FF:000001">
    <property type="entry name" value="LysR family transcriptional regulator"/>
    <property type="match status" value="1"/>
</dbReference>
<evidence type="ECO:0000256" key="3">
    <source>
        <dbReference type="ARBA" id="ARBA00023125"/>
    </source>
</evidence>
<dbReference type="GO" id="GO:0003700">
    <property type="term" value="F:DNA-binding transcription factor activity"/>
    <property type="evidence" value="ECO:0007669"/>
    <property type="project" value="InterPro"/>
</dbReference>
<protein>
    <submittedName>
        <fullName evidence="6">DNA-binding transcriptional LysR family regulator</fullName>
    </submittedName>
</protein>
<dbReference type="PANTHER" id="PTHR30126:SF40">
    <property type="entry name" value="HTH-TYPE TRANSCRIPTIONAL REGULATOR GLTR"/>
    <property type="match status" value="1"/>
</dbReference>
<comment type="similarity">
    <text evidence="1">Belongs to the LysR transcriptional regulatory family.</text>
</comment>
<evidence type="ECO:0000259" key="5">
    <source>
        <dbReference type="PROSITE" id="PS50931"/>
    </source>
</evidence>
<dbReference type="OrthoDB" id="9785745at2"/>
<dbReference type="EMBL" id="PGET01000001">
    <property type="protein sequence ID" value="PJJ28627.1"/>
    <property type="molecule type" value="Genomic_DNA"/>
</dbReference>
<feature type="domain" description="HTH lysR-type" evidence="5">
    <location>
        <begin position="1"/>
        <end position="58"/>
    </location>
</feature>
<gene>
    <name evidence="6" type="ORF">H171_2143</name>
</gene>
<evidence type="ECO:0000313" key="6">
    <source>
        <dbReference type="EMBL" id="PJJ28627.1"/>
    </source>
</evidence>
<dbReference type="InterPro" id="IPR036388">
    <property type="entry name" value="WH-like_DNA-bd_sf"/>
</dbReference>
<dbReference type="Gene3D" id="1.10.10.10">
    <property type="entry name" value="Winged helix-like DNA-binding domain superfamily/Winged helix DNA-binding domain"/>
    <property type="match status" value="1"/>
</dbReference>
<dbReference type="Gene3D" id="3.40.190.290">
    <property type="match status" value="1"/>
</dbReference>
<dbReference type="RefSeq" id="WP_100305110.1">
    <property type="nucleotide sequence ID" value="NZ_PGET01000001.1"/>
</dbReference>
<dbReference type="InterPro" id="IPR036390">
    <property type="entry name" value="WH_DNA-bd_sf"/>
</dbReference>
<organism evidence="6 7">
    <name type="scientific">[Clostridium] celerecrescens 18A</name>
    <dbReference type="NCBI Taxonomy" id="1286362"/>
    <lineage>
        <taxon>Bacteria</taxon>
        <taxon>Bacillati</taxon>
        <taxon>Bacillota</taxon>
        <taxon>Clostridia</taxon>
        <taxon>Lachnospirales</taxon>
        <taxon>Lachnospiraceae</taxon>
        <taxon>Lacrimispora</taxon>
    </lineage>
</organism>
<evidence type="ECO:0000256" key="1">
    <source>
        <dbReference type="ARBA" id="ARBA00009437"/>
    </source>
</evidence>
<dbReference type="InterPro" id="IPR000847">
    <property type="entry name" value="LysR_HTH_N"/>
</dbReference>
<dbReference type="SUPFAM" id="SSF46785">
    <property type="entry name" value="Winged helix' DNA-binding domain"/>
    <property type="match status" value="1"/>
</dbReference>
<comment type="caution">
    <text evidence="6">The sequence shown here is derived from an EMBL/GenBank/DDBJ whole genome shotgun (WGS) entry which is preliminary data.</text>
</comment>
<evidence type="ECO:0000313" key="7">
    <source>
        <dbReference type="Proteomes" id="UP000231092"/>
    </source>
</evidence>
<dbReference type="Pfam" id="PF03466">
    <property type="entry name" value="LysR_substrate"/>
    <property type="match status" value="1"/>
</dbReference>
<sequence length="293" mass="32978">MTLRHIQIFVSVYQNGGITKASAALHLAQPSVSLAIKEIEEYYGIRLFERIGRRILPTECGSEFYSYAIHIVSQFDEMEKKIRNWETLGTLRIGASITIGTHVLPGIIKEMQLIFPDLTIEAVIKNSTAIEQHILDNGVDIGLIETVPEQENMVYDPFMEDFLCAIVSPSHPLSKRDHITLTEIADYDLLMREKGSAGREILEGYFSMEQLSVHPLWESTSTQAIVKGVSSGIGVAVLPYLLVAKDIAEGIIKQVPINPRLKRNFNIIYHRSKYLTSTMNVFMDLCKTHGREA</sequence>
<dbReference type="GO" id="GO:0000976">
    <property type="term" value="F:transcription cis-regulatory region binding"/>
    <property type="evidence" value="ECO:0007669"/>
    <property type="project" value="TreeGrafter"/>
</dbReference>
<accession>A0A2M8Z5A9</accession>
<evidence type="ECO:0000256" key="4">
    <source>
        <dbReference type="ARBA" id="ARBA00023163"/>
    </source>
</evidence>
<proteinExistence type="inferred from homology"/>
<evidence type="ECO:0000256" key="2">
    <source>
        <dbReference type="ARBA" id="ARBA00023015"/>
    </source>
</evidence>
<dbReference type="Proteomes" id="UP000231092">
    <property type="component" value="Unassembled WGS sequence"/>
</dbReference>